<dbReference type="Proteomes" id="UP000270094">
    <property type="component" value="Unassembled WGS sequence"/>
</dbReference>
<name>A0A3P7J427_STRVU</name>
<evidence type="ECO:0000256" key="6">
    <source>
        <dbReference type="ARBA" id="ARBA00047475"/>
    </source>
</evidence>
<keyword evidence="4" id="KW-0808">Transferase</keyword>
<keyword evidence="5" id="KW-0732">Signal</keyword>
<evidence type="ECO:0000256" key="5">
    <source>
        <dbReference type="ARBA" id="ARBA00022729"/>
    </source>
</evidence>
<comment type="catalytic activity">
    <reaction evidence="6">
        <text>glucuronate acceptor + UDP-alpha-D-glucuronate = acceptor beta-D-glucuronoside + UDP + H(+)</text>
        <dbReference type="Rhea" id="RHEA:21032"/>
        <dbReference type="ChEBI" id="CHEBI:15378"/>
        <dbReference type="ChEBI" id="CHEBI:58052"/>
        <dbReference type="ChEBI" id="CHEBI:58223"/>
        <dbReference type="ChEBI" id="CHEBI:132367"/>
        <dbReference type="ChEBI" id="CHEBI:132368"/>
        <dbReference type="EC" id="2.4.1.17"/>
    </reaction>
</comment>
<evidence type="ECO:0000256" key="2">
    <source>
        <dbReference type="ARBA" id="ARBA00012544"/>
    </source>
</evidence>
<dbReference type="InterPro" id="IPR050271">
    <property type="entry name" value="UDP-glycosyltransferase"/>
</dbReference>
<dbReference type="OrthoDB" id="5834115at2759"/>
<keyword evidence="8" id="KW-1185">Reference proteome</keyword>
<reference evidence="7 8" key="1">
    <citation type="submission" date="2018-11" db="EMBL/GenBank/DDBJ databases">
        <authorList>
            <consortium name="Pathogen Informatics"/>
        </authorList>
    </citation>
    <scope>NUCLEOTIDE SEQUENCE [LARGE SCALE GENOMIC DNA]</scope>
</reference>
<evidence type="ECO:0000313" key="8">
    <source>
        <dbReference type="Proteomes" id="UP000270094"/>
    </source>
</evidence>
<evidence type="ECO:0000256" key="3">
    <source>
        <dbReference type="ARBA" id="ARBA00022676"/>
    </source>
</evidence>
<evidence type="ECO:0000313" key="7">
    <source>
        <dbReference type="EMBL" id="VDM72624.1"/>
    </source>
</evidence>
<proteinExistence type="inferred from homology"/>
<dbReference type="Pfam" id="PF00201">
    <property type="entry name" value="UDPGT"/>
    <property type="match status" value="1"/>
</dbReference>
<dbReference type="PANTHER" id="PTHR48043:SF23">
    <property type="entry name" value="UDP-GLUCURONOSYLTRANSFERASE"/>
    <property type="match status" value="1"/>
</dbReference>
<organism evidence="7 8">
    <name type="scientific">Strongylus vulgaris</name>
    <name type="common">Blood worm</name>
    <dbReference type="NCBI Taxonomy" id="40348"/>
    <lineage>
        <taxon>Eukaryota</taxon>
        <taxon>Metazoa</taxon>
        <taxon>Ecdysozoa</taxon>
        <taxon>Nematoda</taxon>
        <taxon>Chromadorea</taxon>
        <taxon>Rhabditida</taxon>
        <taxon>Rhabditina</taxon>
        <taxon>Rhabditomorpha</taxon>
        <taxon>Strongyloidea</taxon>
        <taxon>Strongylidae</taxon>
        <taxon>Strongylus</taxon>
    </lineage>
</organism>
<accession>A0A3P7J427</accession>
<dbReference type="EC" id="2.4.1.17" evidence="2"/>
<gene>
    <name evidence="7" type="ORF">SVUK_LOCUS7622</name>
</gene>
<comment type="similarity">
    <text evidence="1">Belongs to the UDP-glycosyltransferase family.</text>
</comment>
<dbReference type="SUPFAM" id="SSF53756">
    <property type="entry name" value="UDP-Glycosyltransferase/glycogen phosphorylase"/>
    <property type="match status" value="1"/>
</dbReference>
<evidence type="ECO:0000256" key="4">
    <source>
        <dbReference type="ARBA" id="ARBA00022679"/>
    </source>
</evidence>
<dbReference type="Gene3D" id="3.40.50.2000">
    <property type="entry name" value="Glycogen Phosphorylase B"/>
    <property type="match status" value="1"/>
</dbReference>
<protein>
    <recommendedName>
        <fullName evidence="2">glucuronosyltransferase</fullName>
        <ecNumber evidence="2">2.4.1.17</ecNumber>
    </recommendedName>
</protein>
<dbReference type="InterPro" id="IPR002213">
    <property type="entry name" value="UDP_glucos_trans"/>
</dbReference>
<dbReference type="AlphaFoldDB" id="A0A3P7J427"/>
<sequence length="158" mass="18311">MSTRGDVMSILQRLRNVIETNVGIMFYEKLCEMEIVAFQTKYGKDFKGYKDLLDQVSYLFTNSNPYLDYPHPNIHKVVDIGGIAVTLDAAKNKLPQHLDEILNIRQLNVIVSFGSVVKSCYMPEDYKQSLLKVFESMPNTTFIWKYELKEQQFTTNLP</sequence>
<dbReference type="EMBL" id="UYYB01026326">
    <property type="protein sequence ID" value="VDM72624.1"/>
    <property type="molecule type" value="Genomic_DNA"/>
</dbReference>
<evidence type="ECO:0000256" key="1">
    <source>
        <dbReference type="ARBA" id="ARBA00009995"/>
    </source>
</evidence>
<keyword evidence="3" id="KW-0328">Glycosyltransferase</keyword>
<dbReference type="GO" id="GO:0015020">
    <property type="term" value="F:glucuronosyltransferase activity"/>
    <property type="evidence" value="ECO:0007669"/>
    <property type="project" value="UniProtKB-EC"/>
</dbReference>
<dbReference type="PANTHER" id="PTHR48043">
    <property type="entry name" value="EG:EG0003.4 PROTEIN-RELATED"/>
    <property type="match status" value="1"/>
</dbReference>
<feature type="non-terminal residue" evidence="7">
    <location>
        <position position="158"/>
    </location>
</feature>